<keyword evidence="2" id="KW-0342">GTP-binding</keyword>
<accession>A0A0F9NBA4</accession>
<keyword evidence="1" id="KW-0547">Nucleotide-binding</keyword>
<organism evidence="3">
    <name type="scientific">marine sediment metagenome</name>
    <dbReference type="NCBI Taxonomy" id="412755"/>
    <lineage>
        <taxon>unclassified sequences</taxon>
        <taxon>metagenomes</taxon>
        <taxon>ecological metagenomes</taxon>
    </lineage>
</organism>
<dbReference type="PROSITE" id="PS51421">
    <property type="entry name" value="RAS"/>
    <property type="match status" value="1"/>
</dbReference>
<dbReference type="GO" id="GO:0005525">
    <property type="term" value="F:GTP binding"/>
    <property type="evidence" value="ECO:0007669"/>
    <property type="project" value="UniProtKB-KW"/>
</dbReference>
<dbReference type="SMART" id="SM00175">
    <property type="entry name" value="RAB"/>
    <property type="match status" value="1"/>
</dbReference>
<evidence type="ECO:0000313" key="3">
    <source>
        <dbReference type="EMBL" id="KKN09222.1"/>
    </source>
</evidence>
<dbReference type="InterPro" id="IPR005225">
    <property type="entry name" value="Small_GTP-bd"/>
</dbReference>
<evidence type="ECO:0000256" key="2">
    <source>
        <dbReference type="ARBA" id="ARBA00023134"/>
    </source>
</evidence>
<dbReference type="InterPro" id="IPR050227">
    <property type="entry name" value="Rab"/>
</dbReference>
<dbReference type="PROSITE" id="PS51419">
    <property type="entry name" value="RAB"/>
    <property type="match status" value="1"/>
</dbReference>
<evidence type="ECO:0008006" key="4">
    <source>
        <dbReference type="Google" id="ProtNLM"/>
    </source>
</evidence>
<comment type="caution">
    <text evidence="3">The sequence shown here is derived from an EMBL/GenBank/DDBJ whole genome shotgun (WGS) entry which is preliminary data.</text>
</comment>
<dbReference type="NCBIfam" id="TIGR00231">
    <property type="entry name" value="small_GTP"/>
    <property type="match status" value="1"/>
</dbReference>
<dbReference type="GO" id="GO:0003924">
    <property type="term" value="F:GTPase activity"/>
    <property type="evidence" value="ECO:0007669"/>
    <property type="project" value="InterPro"/>
</dbReference>
<name>A0A0F9NBA4_9ZZZZ</name>
<dbReference type="Pfam" id="PF00071">
    <property type="entry name" value="Ras"/>
    <property type="match status" value="1"/>
</dbReference>
<dbReference type="SMART" id="SM00176">
    <property type="entry name" value="RAN"/>
    <property type="match status" value="1"/>
</dbReference>
<feature type="non-terminal residue" evidence="3">
    <location>
        <position position="1"/>
    </location>
</feature>
<dbReference type="SUPFAM" id="SSF52540">
    <property type="entry name" value="P-loop containing nucleoside triphosphate hydrolases"/>
    <property type="match status" value="1"/>
</dbReference>
<dbReference type="FunFam" id="3.40.50.300:FF:001329">
    <property type="entry name" value="Small GTP-binding protein, putative"/>
    <property type="match status" value="1"/>
</dbReference>
<dbReference type="EMBL" id="LAZR01004372">
    <property type="protein sequence ID" value="KKN09222.1"/>
    <property type="molecule type" value="Genomic_DNA"/>
</dbReference>
<proteinExistence type="predicted"/>
<dbReference type="SMART" id="SM00174">
    <property type="entry name" value="RHO"/>
    <property type="match status" value="1"/>
</dbReference>
<dbReference type="PANTHER" id="PTHR47977">
    <property type="entry name" value="RAS-RELATED PROTEIN RAB"/>
    <property type="match status" value="1"/>
</dbReference>
<evidence type="ECO:0000256" key="1">
    <source>
        <dbReference type="ARBA" id="ARBA00022741"/>
    </source>
</evidence>
<dbReference type="AlphaFoldDB" id="A0A0F9NBA4"/>
<dbReference type="SMART" id="SM00173">
    <property type="entry name" value="RAS"/>
    <property type="match status" value="1"/>
</dbReference>
<dbReference type="Gene3D" id="3.40.50.300">
    <property type="entry name" value="P-loop containing nucleotide triphosphate hydrolases"/>
    <property type="match status" value="1"/>
</dbReference>
<gene>
    <name evidence="3" type="ORF">LCGC14_1048720</name>
</gene>
<protein>
    <recommendedName>
        <fullName evidence="4">Roc domain-containing protein</fullName>
    </recommendedName>
</protein>
<dbReference type="PRINTS" id="PR00449">
    <property type="entry name" value="RASTRNSFRMNG"/>
</dbReference>
<reference evidence="3" key="1">
    <citation type="journal article" date="2015" name="Nature">
        <title>Complex archaea that bridge the gap between prokaryotes and eukaryotes.</title>
        <authorList>
            <person name="Spang A."/>
            <person name="Saw J.H."/>
            <person name="Jorgensen S.L."/>
            <person name="Zaremba-Niedzwiedzka K."/>
            <person name="Martijn J."/>
            <person name="Lind A.E."/>
            <person name="van Eijk R."/>
            <person name="Schleper C."/>
            <person name="Guy L."/>
            <person name="Ettema T.J."/>
        </authorList>
    </citation>
    <scope>NUCLEOTIDE SEQUENCE</scope>
</reference>
<dbReference type="CDD" id="cd00154">
    <property type="entry name" value="Rab"/>
    <property type="match status" value="1"/>
</dbReference>
<dbReference type="PROSITE" id="PS51420">
    <property type="entry name" value="RHO"/>
    <property type="match status" value="1"/>
</dbReference>
<sequence length="191" mass="22228">YLSDISIMKKKVDFVFKIVAIGDGRVGKTSLIKMFTESSFKKEYIKTIGAQFSSYHNEVDGKKIKLLFWDIAGQDEFHFLRPSFFKNSKAAIIICSLEDNKMGKESIEHIIHWYNDVTHYCGKIPIVLFANKADLVNQYNLDELKFQKIVQDQDFLDYYITSAKTGQGVKKAFKAIIEYLYYRNKELSPEF</sequence>
<dbReference type="InterPro" id="IPR027417">
    <property type="entry name" value="P-loop_NTPase"/>
</dbReference>
<dbReference type="InterPro" id="IPR001806">
    <property type="entry name" value="Small_GTPase"/>
</dbReference>